<feature type="chain" id="PRO_5005186920" evidence="1">
    <location>
        <begin position="24"/>
        <end position="131"/>
    </location>
</feature>
<dbReference type="InParanoid" id="A0A0G4EB51"/>
<protein>
    <submittedName>
        <fullName evidence="2">Uncharacterized protein</fullName>
    </submittedName>
</protein>
<evidence type="ECO:0000313" key="2">
    <source>
        <dbReference type="EMBL" id="CEL92469.1"/>
    </source>
</evidence>
<organism evidence="2 3">
    <name type="scientific">Vitrella brassicaformis (strain CCMP3155)</name>
    <dbReference type="NCBI Taxonomy" id="1169540"/>
    <lineage>
        <taxon>Eukaryota</taxon>
        <taxon>Sar</taxon>
        <taxon>Alveolata</taxon>
        <taxon>Colpodellida</taxon>
        <taxon>Vitrellaceae</taxon>
        <taxon>Vitrella</taxon>
    </lineage>
</organism>
<name>A0A0G4EB51_VITBC</name>
<dbReference type="AlphaFoldDB" id="A0A0G4EB51"/>
<dbReference type="VEuPathDB" id="CryptoDB:Vbra_3575"/>
<dbReference type="EMBL" id="CDMY01000077">
    <property type="protein sequence ID" value="CEL92469.1"/>
    <property type="molecule type" value="Genomic_DNA"/>
</dbReference>
<accession>A0A0G4EB51</accession>
<evidence type="ECO:0000313" key="3">
    <source>
        <dbReference type="Proteomes" id="UP000041254"/>
    </source>
</evidence>
<proteinExistence type="predicted"/>
<keyword evidence="3" id="KW-1185">Reference proteome</keyword>
<feature type="signal peptide" evidence="1">
    <location>
        <begin position="1"/>
        <end position="23"/>
    </location>
</feature>
<reference evidence="2 3" key="1">
    <citation type="submission" date="2014-11" db="EMBL/GenBank/DDBJ databases">
        <authorList>
            <person name="Zhu J."/>
            <person name="Qi W."/>
            <person name="Song R."/>
        </authorList>
    </citation>
    <scope>NUCLEOTIDE SEQUENCE [LARGE SCALE GENOMIC DNA]</scope>
</reference>
<gene>
    <name evidence="2" type="ORF">Vbra_3575</name>
</gene>
<dbReference type="Proteomes" id="UP000041254">
    <property type="component" value="Unassembled WGS sequence"/>
</dbReference>
<sequence>MVPGRRVTMAVCLLLLCLTMVLRQSSGGRASSASRFDFTRYDGRPFVADNSFVNGGADRPLGAFKPGPSLAMQKARELARQRKERRRYERDARKSIAYYYEKEYQHDSDFPVPSIPSLRLKDVSYPRSTIV</sequence>
<keyword evidence="1" id="KW-0732">Signal</keyword>
<evidence type="ECO:0000256" key="1">
    <source>
        <dbReference type="SAM" id="SignalP"/>
    </source>
</evidence>